<keyword evidence="2" id="KW-1185">Reference proteome</keyword>
<dbReference type="OrthoDB" id="34535at2157"/>
<evidence type="ECO:0000313" key="2">
    <source>
        <dbReference type="Proteomes" id="UP000009296"/>
    </source>
</evidence>
<accession>F8ANT5</accession>
<dbReference type="Proteomes" id="UP000009296">
    <property type="component" value="Chromosome"/>
</dbReference>
<dbReference type="AlphaFoldDB" id="F8ANT5"/>
<dbReference type="KEGG" id="mok:Metok_0297"/>
<dbReference type="eggNOG" id="arCOG00724">
    <property type="taxonomic scope" value="Archaea"/>
</dbReference>
<organism evidence="1 2">
    <name type="scientific">Methanothermococcus okinawensis (strain DSM 14208 / JCM 11175 / IH1)</name>
    <dbReference type="NCBI Taxonomy" id="647113"/>
    <lineage>
        <taxon>Archaea</taxon>
        <taxon>Methanobacteriati</taxon>
        <taxon>Methanobacteriota</taxon>
        <taxon>Methanomada group</taxon>
        <taxon>Methanococci</taxon>
        <taxon>Methanococcales</taxon>
        <taxon>Methanococcaceae</taxon>
        <taxon>Methanothermococcus</taxon>
    </lineage>
</organism>
<name>F8ANT5_METOI</name>
<sequence length="183" mass="21966">MSEILKYNKLEKLKELIESMKGKTILTTKDLVLIILYAQNKPIYGRTLLFKEIFLLYMEVLKDYNDFEIQNPNFIPHHYGPYSFDIAEILNQLEWFGYIQRIGRKNSTSEKFELTDKGKNEIKETFEKLPDKLKKEIKRKRKGWDQLGTDGILRYVYQNYEKYKEKSKIKNKYKDIIWGCGRA</sequence>
<proteinExistence type="predicted"/>
<dbReference type="RefSeq" id="WP_013866473.1">
    <property type="nucleotide sequence ID" value="NC_015636.1"/>
</dbReference>
<evidence type="ECO:0008006" key="3">
    <source>
        <dbReference type="Google" id="ProtNLM"/>
    </source>
</evidence>
<dbReference type="STRING" id="647113.Metok_0297"/>
<evidence type="ECO:0000313" key="1">
    <source>
        <dbReference type="EMBL" id="AEH06287.1"/>
    </source>
</evidence>
<dbReference type="EMBL" id="CP002792">
    <property type="protein sequence ID" value="AEH06287.1"/>
    <property type="molecule type" value="Genomic_DNA"/>
</dbReference>
<protein>
    <recommendedName>
        <fullName evidence="3">Antitoxin SocA-like Panacea domain-containing protein</fullName>
    </recommendedName>
</protein>
<gene>
    <name evidence="1" type="ordered locus">Metok_0297</name>
</gene>
<dbReference type="GeneID" id="10772415"/>
<reference evidence="1" key="1">
    <citation type="submission" date="2011-05" db="EMBL/GenBank/DDBJ databases">
        <title>Complete sequence of chromosome of Methanothermococcus okinawensis IH1.</title>
        <authorList>
            <consortium name="US DOE Joint Genome Institute"/>
            <person name="Lucas S."/>
            <person name="Han J."/>
            <person name="Lapidus A."/>
            <person name="Cheng J.-F."/>
            <person name="Goodwin L."/>
            <person name="Pitluck S."/>
            <person name="Peters L."/>
            <person name="Mikhailova N."/>
            <person name="Held B."/>
            <person name="Han C."/>
            <person name="Tapia R."/>
            <person name="Land M."/>
            <person name="Hauser L."/>
            <person name="Kyrpides N."/>
            <person name="Ivanova N."/>
            <person name="Pagani I."/>
            <person name="Sieprawska-Lupa M."/>
            <person name="Takai K."/>
            <person name="Miyazaki J."/>
            <person name="Whitman W."/>
            <person name="Woyke T."/>
        </authorList>
    </citation>
    <scope>NUCLEOTIDE SEQUENCE [LARGE SCALE GENOMIC DNA]</scope>
    <source>
        <strain evidence="1">IH1</strain>
    </source>
</reference>
<dbReference type="HOGENOM" id="CLU_1431636_0_0_2"/>